<organism evidence="8 9">
    <name type="scientific">Oceanipulchritudo coccoides</name>
    <dbReference type="NCBI Taxonomy" id="2706888"/>
    <lineage>
        <taxon>Bacteria</taxon>
        <taxon>Pseudomonadati</taxon>
        <taxon>Verrucomicrobiota</taxon>
        <taxon>Opitutia</taxon>
        <taxon>Puniceicoccales</taxon>
        <taxon>Oceanipulchritudinaceae</taxon>
        <taxon>Oceanipulchritudo</taxon>
    </lineage>
</organism>
<comment type="similarity">
    <text evidence="2 7">Belongs to the methyltransferase superfamily. L-isoaspartyl/D-aspartyl protein methyltransferase family.</text>
</comment>
<keyword evidence="3 7" id="KW-0963">Cytoplasm</keyword>
<evidence type="ECO:0000256" key="7">
    <source>
        <dbReference type="HAMAP-Rule" id="MF_00090"/>
    </source>
</evidence>
<dbReference type="Proteomes" id="UP000478417">
    <property type="component" value="Unassembled WGS sequence"/>
</dbReference>
<evidence type="ECO:0000256" key="2">
    <source>
        <dbReference type="ARBA" id="ARBA00005369"/>
    </source>
</evidence>
<evidence type="ECO:0000313" key="8">
    <source>
        <dbReference type="EMBL" id="NDV63463.1"/>
    </source>
</evidence>
<dbReference type="NCBIfam" id="NF001453">
    <property type="entry name" value="PRK00312.1"/>
    <property type="match status" value="1"/>
</dbReference>
<name>A0A6B2M3X7_9BACT</name>
<dbReference type="GO" id="GO:0032259">
    <property type="term" value="P:methylation"/>
    <property type="evidence" value="ECO:0007669"/>
    <property type="project" value="UniProtKB-KW"/>
</dbReference>
<keyword evidence="9" id="KW-1185">Reference proteome</keyword>
<dbReference type="CDD" id="cd02440">
    <property type="entry name" value="AdoMet_MTases"/>
    <property type="match status" value="1"/>
</dbReference>
<comment type="subcellular location">
    <subcellularLocation>
        <location evidence="1 7">Cytoplasm</location>
    </subcellularLocation>
</comment>
<dbReference type="HAMAP" id="MF_00090">
    <property type="entry name" value="PIMT"/>
    <property type="match status" value="1"/>
</dbReference>
<dbReference type="InterPro" id="IPR029063">
    <property type="entry name" value="SAM-dependent_MTases_sf"/>
</dbReference>
<dbReference type="GO" id="GO:0004719">
    <property type="term" value="F:protein-L-isoaspartate (D-aspartate) O-methyltransferase activity"/>
    <property type="evidence" value="ECO:0007669"/>
    <property type="project" value="UniProtKB-UniRule"/>
</dbReference>
<keyword evidence="4 7" id="KW-0489">Methyltransferase</keyword>
<sequence length="220" mass="24446">MKNDLETPLDSGEHRALRDQMIEQQLRPRGIEDEAVLEAMARVPRQLFVPVELRAMAYADGPLPIGEDQTISQPYIVAVMSEALQLKPGQRVLEIGTGCGYQTAVLAEMGLKVYTIEVLPGLADEAKSRLRSIGYGDVEFRTGNGRHGWLEEAPFDGIIVTAAPVAVPNVFLDQLAPEGRLVIPVGRWSQELRVYRKDRDGCIERQSLFPVRFVPLVKTP</sequence>
<dbReference type="Gene3D" id="3.40.50.150">
    <property type="entry name" value="Vaccinia Virus protein VP39"/>
    <property type="match status" value="1"/>
</dbReference>
<evidence type="ECO:0000256" key="5">
    <source>
        <dbReference type="ARBA" id="ARBA00022679"/>
    </source>
</evidence>
<dbReference type="GO" id="GO:0005737">
    <property type="term" value="C:cytoplasm"/>
    <property type="evidence" value="ECO:0007669"/>
    <property type="project" value="UniProtKB-SubCell"/>
</dbReference>
<evidence type="ECO:0000256" key="3">
    <source>
        <dbReference type="ARBA" id="ARBA00022490"/>
    </source>
</evidence>
<gene>
    <name evidence="7" type="primary">pcm</name>
    <name evidence="8" type="ORF">G0Q06_13440</name>
</gene>
<dbReference type="EC" id="2.1.1.77" evidence="7"/>
<dbReference type="RefSeq" id="WP_163967036.1">
    <property type="nucleotide sequence ID" value="NZ_JAAGNX010000003.1"/>
</dbReference>
<protein>
    <recommendedName>
        <fullName evidence="7">Protein-L-isoaspartate O-methyltransferase</fullName>
        <ecNumber evidence="7">2.1.1.77</ecNumber>
    </recommendedName>
    <alternativeName>
        <fullName evidence="7">L-isoaspartyl protein carboxyl methyltransferase</fullName>
    </alternativeName>
    <alternativeName>
        <fullName evidence="7">Protein L-isoaspartyl methyltransferase</fullName>
    </alternativeName>
    <alternativeName>
        <fullName evidence="7">Protein-beta-aspartate methyltransferase</fullName>
        <shortName evidence="7">PIMT</shortName>
    </alternativeName>
</protein>
<dbReference type="SUPFAM" id="SSF53335">
    <property type="entry name" value="S-adenosyl-L-methionine-dependent methyltransferases"/>
    <property type="match status" value="1"/>
</dbReference>
<dbReference type="FunFam" id="3.40.50.150:FF:000010">
    <property type="entry name" value="Protein-L-isoaspartate O-methyltransferase"/>
    <property type="match status" value="1"/>
</dbReference>
<evidence type="ECO:0000313" key="9">
    <source>
        <dbReference type="Proteomes" id="UP000478417"/>
    </source>
</evidence>
<dbReference type="Pfam" id="PF01135">
    <property type="entry name" value="PCMT"/>
    <property type="match status" value="1"/>
</dbReference>
<dbReference type="PANTHER" id="PTHR11579">
    <property type="entry name" value="PROTEIN-L-ISOASPARTATE O-METHYLTRANSFERASE"/>
    <property type="match status" value="1"/>
</dbReference>
<evidence type="ECO:0000256" key="1">
    <source>
        <dbReference type="ARBA" id="ARBA00004496"/>
    </source>
</evidence>
<feature type="active site" evidence="7">
    <location>
        <position position="72"/>
    </location>
</feature>
<proteinExistence type="inferred from homology"/>
<dbReference type="AlphaFoldDB" id="A0A6B2M3X7"/>
<comment type="catalytic activity">
    <reaction evidence="7">
        <text>[protein]-L-isoaspartate + S-adenosyl-L-methionine = [protein]-L-isoaspartate alpha-methyl ester + S-adenosyl-L-homocysteine</text>
        <dbReference type="Rhea" id="RHEA:12705"/>
        <dbReference type="Rhea" id="RHEA-COMP:12143"/>
        <dbReference type="Rhea" id="RHEA-COMP:12144"/>
        <dbReference type="ChEBI" id="CHEBI:57856"/>
        <dbReference type="ChEBI" id="CHEBI:59789"/>
        <dbReference type="ChEBI" id="CHEBI:90596"/>
        <dbReference type="ChEBI" id="CHEBI:90598"/>
        <dbReference type="EC" id="2.1.1.77"/>
    </reaction>
</comment>
<evidence type="ECO:0000256" key="4">
    <source>
        <dbReference type="ARBA" id="ARBA00022603"/>
    </source>
</evidence>
<dbReference type="PROSITE" id="PS01279">
    <property type="entry name" value="PCMT"/>
    <property type="match status" value="1"/>
</dbReference>
<dbReference type="InterPro" id="IPR000682">
    <property type="entry name" value="PCMT"/>
</dbReference>
<dbReference type="NCBIfam" id="TIGR00080">
    <property type="entry name" value="pimt"/>
    <property type="match status" value="1"/>
</dbReference>
<reference evidence="8 9" key="1">
    <citation type="submission" date="2020-02" db="EMBL/GenBank/DDBJ databases">
        <title>Albibacoteraceae fam. nov., the first described family within the subdivision 4 Verrucomicrobia.</title>
        <authorList>
            <person name="Xi F."/>
        </authorList>
    </citation>
    <scope>NUCLEOTIDE SEQUENCE [LARGE SCALE GENOMIC DNA]</scope>
    <source>
        <strain evidence="8 9">CK1056</strain>
    </source>
</reference>
<keyword evidence="6 7" id="KW-0949">S-adenosyl-L-methionine</keyword>
<comment type="function">
    <text evidence="7">Catalyzes the methyl esterification of L-isoaspartyl residues in peptides and proteins that result from spontaneous decomposition of normal L-aspartyl and L-asparaginyl residues. It plays a role in the repair and/or degradation of damaged proteins.</text>
</comment>
<accession>A0A6B2M3X7</accession>
<dbReference type="PANTHER" id="PTHR11579:SF0">
    <property type="entry name" value="PROTEIN-L-ISOASPARTATE(D-ASPARTATE) O-METHYLTRANSFERASE"/>
    <property type="match status" value="1"/>
</dbReference>
<keyword evidence="5 7" id="KW-0808">Transferase</keyword>
<comment type="caution">
    <text evidence="8">The sequence shown here is derived from an EMBL/GenBank/DDBJ whole genome shotgun (WGS) entry which is preliminary data.</text>
</comment>
<evidence type="ECO:0000256" key="6">
    <source>
        <dbReference type="ARBA" id="ARBA00022691"/>
    </source>
</evidence>
<dbReference type="GO" id="GO:0030091">
    <property type="term" value="P:protein repair"/>
    <property type="evidence" value="ECO:0007669"/>
    <property type="project" value="UniProtKB-UniRule"/>
</dbReference>
<dbReference type="EMBL" id="JAAGNX010000003">
    <property type="protein sequence ID" value="NDV63463.1"/>
    <property type="molecule type" value="Genomic_DNA"/>
</dbReference>